<dbReference type="EMBL" id="NFKP01000047">
    <property type="protein sequence ID" value="OUP65059.1"/>
    <property type="molecule type" value="Genomic_DNA"/>
</dbReference>
<sequence length="94" mass="10513">MNQQIVERAVENIVQKGMLETANGGWYLDRAVFQELTGIDLGAAQGREMFFDALDKRPEVISCFYDCDFSGIGIEFDPACCPNLEETAGMEIRL</sequence>
<proteinExistence type="predicted"/>
<dbReference type="Proteomes" id="UP000196386">
    <property type="component" value="Unassembled WGS sequence"/>
</dbReference>
<gene>
    <name evidence="1" type="ORF">B5F11_19970</name>
</gene>
<organism evidence="1 2">
    <name type="scientific">Anaerotruncus colihominis</name>
    <dbReference type="NCBI Taxonomy" id="169435"/>
    <lineage>
        <taxon>Bacteria</taxon>
        <taxon>Bacillati</taxon>
        <taxon>Bacillota</taxon>
        <taxon>Clostridia</taxon>
        <taxon>Eubacteriales</taxon>
        <taxon>Oscillospiraceae</taxon>
        <taxon>Anaerotruncus</taxon>
    </lineage>
</organism>
<dbReference type="RefSeq" id="WP_087303581.1">
    <property type="nucleotide sequence ID" value="NZ_NFKP01000047.1"/>
</dbReference>
<reference evidence="2" key="1">
    <citation type="submission" date="2017-04" db="EMBL/GenBank/DDBJ databases">
        <title>Function of individual gut microbiota members based on whole genome sequencing of pure cultures obtained from chicken caecum.</title>
        <authorList>
            <person name="Medvecky M."/>
            <person name="Cejkova D."/>
            <person name="Polansky O."/>
            <person name="Karasova D."/>
            <person name="Kubasova T."/>
            <person name="Cizek A."/>
            <person name="Rychlik I."/>
        </authorList>
    </citation>
    <scope>NUCLEOTIDE SEQUENCE [LARGE SCALE GENOMIC DNA]</scope>
    <source>
        <strain evidence="2">An175</strain>
    </source>
</reference>
<dbReference type="AlphaFoldDB" id="A0A1Y4MAP8"/>
<evidence type="ECO:0000313" key="1">
    <source>
        <dbReference type="EMBL" id="OUP65059.1"/>
    </source>
</evidence>
<accession>A0A1Y4MAP8</accession>
<evidence type="ECO:0000313" key="2">
    <source>
        <dbReference type="Proteomes" id="UP000196386"/>
    </source>
</evidence>
<name>A0A1Y4MAP8_9FIRM</name>
<comment type="caution">
    <text evidence="1">The sequence shown here is derived from an EMBL/GenBank/DDBJ whole genome shotgun (WGS) entry which is preliminary data.</text>
</comment>
<protein>
    <submittedName>
        <fullName evidence="1">Uncharacterized protein</fullName>
    </submittedName>
</protein>